<evidence type="ECO:0000259" key="14">
    <source>
        <dbReference type="PROSITE" id="PS51880"/>
    </source>
</evidence>
<dbReference type="Gene3D" id="3.10.20.30">
    <property type="match status" value="1"/>
</dbReference>
<dbReference type="InterPro" id="IPR002320">
    <property type="entry name" value="Thr-tRNA-ligase_IIa"/>
</dbReference>
<name>A0A0H5R706_9EUKA</name>
<dbReference type="EMBL" id="HACM01009468">
    <property type="protein sequence ID" value="CRZ09910.1"/>
    <property type="molecule type" value="Transcribed_RNA"/>
</dbReference>
<dbReference type="InterPro" id="IPR012676">
    <property type="entry name" value="TGS-like"/>
</dbReference>
<evidence type="ECO:0000256" key="5">
    <source>
        <dbReference type="ARBA" id="ARBA00022598"/>
    </source>
</evidence>
<dbReference type="GO" id="GO:0004829">
    <property type="term" value="F:threonine-tRNA ligase activity"/>
    <property type="evidence" value="ECO:0007669"/>
    <property type="project" value="UniProtKB-EC"/>
</dbReference>
<evidence type="ECO:0000256" key="12">
    <source>
        <dbReference type="ARBA" id="ARBA00072369"/>
    </source>
</evidence>
<dbReference type="SUPFAM" id="SSF55186">
    <property type="entry name" value="ThrRS/AlaRS common domain"/>
    <property type="match status" value="1"/>
</dbReference>
<dbReference type="FunFam" id="3.30.980.10:FF:000005">
    <property type="entry name" value="Threonyl-tRNA synthetase, mitochondrial"/>
    <property type="match status" value="1"/>
</dbReference>
<dbReference type="FunFam" id="3.10.20.30:FF:000006">
    <property type="entry name" value="Threonine--tRNA ligase, cytoplasmic"/>
    <property type="match status" value="1"/>
</dbReference>
<comment type="catalytic activity">
    <reaction evidence="11">
        <text>tRNA(Thr) + L-threonine + ATP = L-threonyl-tRNA(Thr) + AMP + diphosphate + H(+)</text>
        <dbReference type="Rhea" id="RHEA:24624"/>
        <dbReference type="Rhea" id="RHEA-COMP:9670"/>
        <dbReference type="Rhea" id="RHEA-COMP:9704"/>
        <dbReference type="ChEBI" id="CHEBI:15378"/>
        <dbReference type="ChEBI" id="CHEBI:30616"/>
        <dbReference type="ChEBI" id="CHEBI:33019"/>
        <dbReference type="ChEBI" id="CHEBI:57926"/>
        <dbReference type="ChEBI" id="CHEBI:78442"/>
        <dbReference type="ChEBI" id="CHEBI:78534"/>
        <dbReference type="ChEBI" id="CHEBI:456215"/>
        <dbReference type="EC" id="6.1.1.3"/>
    </reaction>
</comment>
<protein>
    <recommendedName>
        <fullName evidence="12">Probable threonine--tRNA ligase, cytoplasmic</fullName>
        <ecNumber evidence="3">6.1.1.3</ecNumber>
    </recommendedName>
    <alternativeName>
        <fullName evidence="10">Threonyl-tRNA synthetase</fullName>
    </alternativeName>
</protein>
<dbReference type="InterPro" id="IPR002314">
    <property type="entry name" value="aa-tRNA-synt_IIb"/>
</dbReference>
<dbReference type="PROSITE" id="PS50862">
    <property type="entry name" value="AA_TRNA_LIGASE_II"/>
    <property type="match status" value="1"/>
</dbReference>
<evidence type="ECO:0000256" key="6">
    <source>
        <dbReference type="ARBA" id="ARBA00022741"/>
    </source>
</evidence>
<dbReference type="CDD" id="cd00771">
    <property type="entry name" value="ThrRS_core"/>
    <property type="match status" value="1"/>
</dbReference>
<dbReference type="Pfam" id="PF03129">
    <property type="entry name" value="HGTP_anticodon"/>
    <property type="match status" value="1"/>
</dbReference>
<dbReference type="InterPro" id="IPR033728">
    <property type="entry name" value="ThrRS_core"/>
</dbReference>
<dbReference type="InterPro" id="IPR036621">
    <property type="entry name" value="Anticodon-bd_dom_sf"/>
</dbReference>
<dbReference type="Gene3D" id="3.40.50.800">
    <property type="entry name" value="Anticodon-binding domain"/>
    <property type="match status" value="1"/>
</dbReference>
<evidence type="ECO:0000256" key="10">
    <source>
        <dbReference type="ARBA" id="ARBA00031900"/>
    </source>
</evidence>
<dbReference type="GO" id="GO:0005739">
    <property type="term" value="C:mitochondrion"/>
    <property type="evidence" value="ECO:0007669"/>
    <property type="project" value="TreeGrafter"/>
</dbReference>
<dbReference type="InterPro" id="IPR004154">
    <property type="entry name" value="Anticodon-bd"/>
</dbReference>
<dbReference type="InterPro" id="IPR012947">
    <property type="entry name" value="tRNA_SAD"/>
</dbReference>
<keyword evidence="4" id="KW-0963">Cytoplasm</keyword>
<dbReference type="SMART" id="SM00863">
    <property type="entry name" value="tRNA_SAD"/>
    <property type="match status" value="1"/>
</dbReference>
<dbReference type="Pfam" id="PF07973">
    <property type="entry name" value="tRNA_SAD"/>
    <property type="match status" value="1"/>
</dbReference>
<dbReference type="Pfam" id="PF00587">
    <property type="entry name" value="tRNA-synt_2b"/>
    <property type="match status" value="1"/>
</dbReference>
<dbReference type="Gene3D" id="3.30.980.10">
    <property type="entry name" value="Threonyl-trna Synthetase, Chain A, domain 2"/>
    <property type="match status" value="1"/>
</dbReference>
<dbReference type="InterPro" id="IPR004095">
    <property type="entry name" value="TGS"/>
</dbReference>
<accession>A0A0H5R706</accession>
<evidence type="ECO:0000256" key="4">
    <source>
        <dbReference type="ARBA" id="ARBA00022490"/>
    </source>
</evidence>
<evidence type="ECO:0000256" key="2">
    <source>
        <dbReference type="ARBA" id="ARBA00008226"/>
    </source>
</evidence>
<dbReference type="AlphaFoldDB" id="A0A0H5R706"/>
<evidence type="ECO:0000256" key="9">
    <source>
        <dbReference type="ARBA" id="ARBA00023146"/>
    </source>
</evidence>
<dbReference type="SUPFAM" id="SSF52954">
    <property type="entry name" value="Class II aaRS ABD-related"/>
    <property type="match status" value="1"/>
</dbReference>
<evidence type="ECO:0000256" key="1">
    <source>
        <dbReference type="ARBA" id="ARBA00004496"/>
    </source>
</evidence>
<dbReference type="SUPFAM" id="SSF55681">
    <property type="entry name" value="Class II aaRS and biotin synthetases"/>
    <property type="match status" value="1"/>
</dbReference>
<dbReference type="InterPro" id="IPR045864">
    <property type="entry name" value="aa-tRNA-synth_II/BPL/LPL"/>
</dbReference>
<dbReference type="NCBIfam" id="TIGR00418">
    <property type="entry name" value="thrS"/>
    <property type="match status" value="1"/>
</dbReference>
<evidence type="ECO:0000256" key="8">
    <source>
        <dbReference type="ARBA" id="ARBA00022917"/>
    </source>
</evidence>
<keyword evidence="6" id="KW-0547">Nucleotide-binding</keyword>
<sequence>MEGTSIEPAYIAHRSKIFERLFEREQSRLKALNAPITVTLPDGKEISGTAGITTPLQIAEGIATSLAKAVIVAKVNGQLWDLTRPIEGSSTLQFLKFDDPEGQKVFWHSSAHILGEALEYWYKDGKLCIGPPIDSGGFYYDISLPEGQAIVPADYKNLETFINNNVIKEKQLFQRIVMTKQEALEMFKFNRFKIEIISEKVADGDTCTAYRCGPLIDLCRGPHIPHTGLVKAFRVHKNSSAYWKGQQDQDSLQRVYGISFQSAKELKEWETIQKLAADRDHRKIGKEQRLFFFNELSPGSCFFLPHGARIYNTLMQFMREQYWKRGYEEVITPNVYNVDLWKTSGHYQHYKEHMFSFTSDTKEFAMKPMNCPGHCLMFAHEPRSYKDLPIRFADFGVLHRNEFAGALSGLTRVRRFQQDDAHIFCRSDQIQSEVGSVLDMLKECYGIFGFKFRLALSTRPEKAMGEQALWDEAEAALKNALVSFAGDEWGYNHGDGAFYGPKIDIEVTDALKRQHQCATIQLDFQMPLHFELQYDNDTIEKPRPVIIHRAILGSVERFMAIMIEHTGGDWPFWLSPRQCIVIPLAEKFGDYASEVGRRIHDAGFFVDVDRSRLQFKKKIALAASSSSNSNAEKGAFVTRYNFILVVGAEEVENGTADVRTPSNNTGAYGKMAIEDIIAMFQQLRDTYTPNSEPIRE</sequence>
<keyword evidence="8" id="KW-0648">Protein biosynthesis</keyword>
<dbReference type="Gene3D" id="3.30.930.10">
    <property type="entry name" value="Bira Bifunctional Protein, Domain 2"/>
    <property type="match status" value="1"/>
</dbReference>
<keyword evidence="7" id="KW-0067">ATP-binding</keyword>
<dbReference type="InterPro" id="IPR006195">
    <property type="entry name" value="aa-tRNA-synth_II"/>
</dbReference>
<dbReference type="GO" id="GO:0006435">
    <property type="term" value="P:threonyl-tRNA aminoacylation"/>
    <property type="evidence" value="ECO:0007669"/>
    <property type="project" value="InterPro"/>
</dbReference>
<dbReference type="PANTHER" id="PTHR11451:SF46">
    <property type="entry name" value="THREONINE--TRNA LIGASE"/>
    <property type="match status" value="1"/>
</dbReference>
<evidence type="ECO:0000259" key="13">
    <source>
        <dbReference type="PROSITE" id="PS50862"/>
    </source>
</evidence>
<dbReference type="PRINTS" id="PR01047">
    <property type="entry name" value="TRNASYNTHTHR"/>
</dbReference>
<feature type="domain" description="TGS" evidence="14">
    <location>
        <begin position="34"/>
        <end position="96"/>
    </location>
</feature>
<dbReference type="SUPFAM" id="SSF81271">
    <property type="entry name" value="TGS-like"/>
    <property type="match status" value="1"/>
</dbReference>
<dbReference type="PROSITE" id="PS51880">
    <property type="entry name" value="TGS"/>
    <property type="match status" value="1"/>
</dbReference>
<dbReference type="EC" id="6.1.1.3" evidence="3"/>
<keyword evidence="9" id="KW-0030">Aminoacyl-tRNA synthetase</keyword>
<evidence type="ECO:0000313" key="15">
    <source>
        <dbReference type="EMBL" id="CRZ09910.1"/>
    </source>
</evidence>
<proteinExistence type="inferred from homology"/>
<dbReference type="InterPro" id="IPR018163">
    <property type="entry name" value="Thr/Ala-tRNA-synth_IIc_edit"/>
</dbReference>
<dbReference type="GO" id="GO:0005524">
    <property type="term" value="F:ATP binding"/>
    <property type="evidence" value="ECO:0007669"/>
    <property type="project" value="UniProtKB-KW"/>
</dbReference>
<evidence type="ECO:0000256" key="3">
    <source>
        <dbReference type="ARBA" id="ARBA00013163"/>
    </source>
</evidence>
<dbReference type="CDD" id="cd01667">
    <property type="entry name" value="TGS_ThrRS"/>
    <property type="match status" value="1"/>
</dbReference>
<comment type="similarity">
    <text evidence="2">Belongs to the class-II aminoacyl-tRNA synthetase family.</text>
</comment>
<dbReference type="InterPro" id="IPR012675">
    <property type="entry name" value="Beta-grasp_dom_sf"/>
</dbReference>
<dbReference type="FunFam" id="3.30.930.10:FF:000019">
    <property type="entry name" value="Threonine--tRNA ligase"/>
    <property type="match status" value="1"/>
</dbReference>
<dbReference type="HAMAP" id="MF_00184">
    <property type="entry name" value="Thr_tRNA_synth"/>
    <property type="match status" value="1"/>
</dbReference>
<organism evidence="15">
    <name type="scientific">Spongospora subterranea</name>
    <dbReference type="NCBI Taxonomy" id="70186"/>
    <lineage>
        <taxon>Eukaryota</taxon>
        <taxon>Sar</taxon>
        <taxon>Rhizaria</taxon>
        <taxon>Endomyxa</taxon>
        <taxon>Phytomyxea</taxon>
        <taxon>Plasmodiophorida</taxon>
        <taxon>Plasmodiophoridae</taxon>
        <taxon>Spongospora</taxon>
    </lineage>
</organism>
<comment type="subcellular location">
    <subcellularLocation>
        <location evidence="1">Cytoplasm</location>
    </subcellularLocation>
</comment>
<keyword evidence="5" id="KW-0436">Ligase</keyword>
<evidence type="ECO:0000256" key="11">
    <source>
        <dbReference type="ARBA" id="ARBA00049515"/>
    </source>
</evidence>
<evidence type="ECO:0000256" key="7">
    <source>
        <dbReference type="ARBA" id="ARBA00022840"/>
    </source>
</evidence>
<dbReference type="PANTHER" id="PTHR11451">
    <property type="entry name" value="THREONINE-TRNA LIGASE"/>
    <property type="match status" value="1"/>
</dbReference>
<reference evidence="15" key="1">
    <citation type="submission" date="2015-04" db="EMBL/GenBank/DDBJ databases">
        <title>The genome sequence of the plant pathogenic Rhizarian Plasmodiophora brassicae reveals insights in its biotrophic life cycle and the origin of chitin synthesis.</title>
        <authorList>
            <person name="Schwelm A."/>
            <person name="Fogelqvist J."/>
            <person name="Knaust A."/>
            <person name="Julke S."/>
            <person name="Lilja T."/>
            <person name="Dhandapani V."/>
            <person name="Bonilla-Rosso G."/>
            <person name="Karlsson M."/>
            <person name="Shevchenko A."/>
            <person name="Choi S.R."/>
            <person name="Kim H.G."/>
            <person name="Park J.Y."/>
            <person name="Lim Y.P."/>
            <person name="Ludwig-Muller J."/>
            <person name="Dixelius C."/>
        </authorList>
    </citation>
    <scope>NUCLEOTIDE SEQUENCE</scope>
    <source>
        <tissue evidence="15">Potato root galls</tissue>
    </source>
</reference>
<feature type="domain" description="Aminoacyl-transfer RNA synthetases class-II family profile" evidence="13">
    <location>
        <begin position="305"/>
        <end position="571"/>
    </location>
</feature>
<dbReference type="Pfam" id="PF02824">
    <property type="entry name" value="TGS"/>
    <property type="match status" value="1"/>
</dbReference>